<dbReference type="InterPro" id="IPR011037">
    <property type="entry name" value="Pyrv_Knase-like_insert_dom_sf"/>
</dbReference>
<dbReference type="EMBL" id="JBHUDC010000008">
    <property type="protein sequence ID" value="MFD1514998.1"/>
    <property type="molecule type" value="Genomic_DNA"/>
</dbReference>
<keyword evidence="3" id="KW-1185">Reference proteome</keyword>
<comment type="caution">
    <text evidence="2">The sequence shown here is derived from an EMBL/GenBank/DDBJ whole genome shotgun (WGS) entry which is preliminary data.</text>
</comment>
<feature type="domain" description="MOSC" evidence="1">
    <location>
        <begin position="29"/>
        <end position="165"/>
    </location>
</feature>
<dbReference type="InterPro" id="IPR052716">
    <property type="entry name" value="MOSC_domain"/>
</dbReference>
<evidence type="ECO:0000313" key="3">
    <source>
        <dbReference type="Proteomes" id="UP001597187"/>
    </source>
</evidence>
<proteinExistence type="predicted"/>
<protein>
    <submittedName>
        <fullName evidence="2">MOSC domain-containing protein</fullName>
    </submittedName>
</protein>
<dbReference type="PANTHER" id="PTHR36930:SF1">
    <property type="entry name" value="MOSC DOMAIN-CONTAINING PROTEIN"/>
    <property type="match status" value="1"/>
</dbReference>
<sequence length="165" mass="17677">MDDDAETTAPRPGTVLAVHVAPESAAPVEPVERVEAVADRGLRGDRYFDGAGTFSDAASETPNDVTLIERETLAAVERDYDVTLSPGEHRRNVTVGGVALDHLVGERFRVGEAVCEGVELCEPCSYLERSLEKRGIREALVHRGGLRARIVESGELAVGDAVTPL</sequence>
<evidence type="ECO:0000259" key="1">
    <source>
        <dbReference type="PROSITE" id="PS51340"/>
    </source>
</evidence>
<dbReference type="Proteomes" id="UP001597187">
    <property type="component" value="Unassembled WGS sequence"/>
</dbReference>
<organism evidence="2 3">
    <name type="scientific">Halomarina rubra</name>
    <dbReference type="NCBI Taxonomy" id="2071873"/>
    <lineage>
        <taxon>Archaea</taxon>
        <taxon>Methanobacteriati</taxon>
        <taxon>Methanobacteriota</taxon>
        <taxon>Stenosarchaea group</taxon>
        <taxon>Halobacteria</taxon>
        <taxon>Halobacteriales</taxon>
        <taxon>Natronomonadaceae</taxon>
        <taxon>Halomarina</taxon>
    </lineage>
</organism>
<dbReference type="Pfam" id="PF03473">
    <property type="entry name" value="MOSC"/>
    <property type="match status" value="1"/>
</dbReference>
<dbReference type="AlphaFoldDB" id="A0ABD6B094"/>
<name>A0ABD6B094_9EURY</name>
<dbReference type="PANTHER" id="PTHR36930">
    <property type="entry name" value="METAL-SULFUR CLUSTER BIOSYNTHESIS PROTEINS YUAD-RELATED"/>
    <property type="match status" value="1"/>
</dbReference>
<reference evidence="2 3" key="1">
    <citation type="journal article" date="2019" name="Int. J. Syst. Evol. Microbiol.">
        <title>The Global Catalogue of Microorganisms (GCM) 10K type strain sequencing project: providing services to taxonomists for standard genome sequencing and annotation.</title>
        <authorList>
            <consortium name="The Broad Institute Genomics Platform"/>
            <consortium name="The Broad Institute Genome Sequencing Center for Infectious Disease"/>
            <person name="Wu L."/>
            <person name="Ma J."/>
        </authorList>
    </citation>
    <scope>NUCLEOTIDE SEQUENCE [LARGE SCALE GENOMIC DNA]</scope>
    <source>
        <strain evidence="2 3">CGMCC 1.12563</strain>
    </source>
</reference>
<dbReference type="Gene3D" id="2.40.33.20">
    <property type="entry name" value="PK beta-barrel domain-like"/>
    <property type="match status" value="1"/>
</dbReference>
<dbReference type="InterPro" id="IPR005302">
    <property type="entry name" value="MoCF_Sase_C"/>
</dbReference>
<gene>
    <name evidence="2" type="ORF">ACFSBT_17090</name>
</gene>
<evidence type="ECO:0000313" key="2">
    <source>
        <dbReference type="EMBL" id="MFD1514998.1"/>
    </source>
</evidence>
<dbReference type="PROSITE" id="PS51340">
    <property type="entry name" value="MOSC"/>
    <property type="match status" value="1"/>
</dbReference>
<dbReference type="RefSeq" id="WP_250874924.1">
    <property type="nucleotide sequence ID" value="NZ_JALXFV010000008.1"/>
</dbReference>
<dbReference type="SUPFAM" id="SSF50800">
    <property type="entry name" value="PK beta-barrel domain-like"/>
    <property type="match status" value="1"/>
</dbReference>
<accession>A0ABD6B094</accession>